<comment type="caution">
    <text evidence="2">The sequence shown here is derived from an EMBL/GenBank/DDBJ whole genome shotgun (WGS) entry which is preliminary data.</text>
</comment>
<evidence type="ECO:0000313" key="2">
    <source>
        <dbReference type="EMBL" id="MDI5970126.1"/>
    </source>
</evidence>
<dbReference type="Pfam" id="PF26627">
    <property type="entry name" value="MmpB"/>
    <property type="match status" value="1"/>
</dbReference>
<keyword evidence="1" id="KW-0812">Transmembrane</keyword>
<dbReference type="NCBIfam" id="NF047320">
    <property type="entry name" value="morpho_MmpB"/>
    <property type="match status" value="1"/>
</dbReference>
<reference evidence="2" key="1">
    <citation type="submission" date="2023-05" db="EMBL/GenBank/DDBJ databases">
        <title>Streptantibioticus silvisoli sp. nov., acidotolerant actinomycetes 1 from pine litter.</title>
        <authorList>
            <person name="Swiecimska M."/>
            <person name="Golinska P."/>
            <person name="Sangal V."/>
            <person name="Wachnowicz B."/>
            <person name="Goodfellow M."/>
        </authorList>
    </citation>
    <scope>NUCLEOTIDE SEQUENCE</scope>
    <source>
        <strain evidence="2">SL13</strain>
    </source>
</reference>
<keyword evidence="1" id="KW-1133">Transmembrane helix</keyword>
<name>A0AA90H2H9_9ACTN</name>
<accession>A0AA90H2H9</accession>
<proteinExistence type="predicted"/>
<evidence type="ECO:0000256" key="1">
    <source>
        <dbReference type="SAM" id="Phobius"/>
    </source>
</evidence>
<sequence length="45" mass="5062">MLWSQGRSHQPSAESRRAGVMVRRSGWVLGVLLPSVMVMVVAWRP</sequence>
<dbReference type="EMBL" id="JABXJJ020000013">
    <property type="protein sequence ID" value="MDI5970126.1"/>
    <property type="molecule type" value="Genomic_DNA"/>
</dbReference>
<dbReference type="AlphaFoldDB" id="A0AA90H2H9"/>
<dbReference type="InterPro" id="IPR058070">
    <property type="entry name" value="MmpB-like"/>
</dbReference>
<dbReference type="RefSeq" id="WP_271316070.1">
    <property type="nucleotide sequence ID" value="NZ_JABXJJ020000013.1"/>
</dbReference>
<keyword evidence="1" id="KW-0472">Membrane</keyword>
<feature type="transmembrane region" description="Helical" evidence="1">
    <location>
        <begin position="26"/>
        <end position="43"/>
    </location>
</feature>
<organism evidence="2">
    <name type="scientific">Streptantibioticus silvisoli</name>
    <dbReference type="NCBI Taxonomy" id="2705255"/>
    <lineage>
        <taxon>Bacteria</taxon>
        <taxon>Bacillati</taxon>
        <taxon>Actinomycetota</taxon>
        <taxon>Actinomycetes</taxon>
        <taxon>Kitasatosporales</taxon>
        <taxon>Streptomycetaceae</taxon>
        <taxon>Streptantibioticus</taxon>
    </lineage>
</organism>
<gene>
    <name evidence="2" type="ORF">POF50_012380</name>
</gene>
<protein>
    <submittedName>
        <fullName evidence="2">Uncharacterized protein</fullName>
    </submittedName>
</protein>